<dbReference type="PANTHER" id="PTHR31425:SF23">
    <property type="entry name" value="C2 DOMAIN-CONTAINING PROTEIN"/>
    <property type="match status" value="1"/>
</dbReference>
<dbReference type="CDD" id="cd08379">
    <property type="entry name" value="C2D_MCTP_PRT_plant"/>
    <property type="match status" value="1"/>
</dbReference>
<sequence>MPPKEDFSFKKIRPNINREAAPGHKLALVEHMQYLYIKLWSVSYNLLADVSYIQVKIGNYQARTGPFDMSAVWKGQVFAFNKEHLHSKTVEIVVKDMMDLSIGQFSIAIGDVPTLNTGDPKLVPTRYSLEDENGVVNGKGEVMFSAWMGNQGDEAFPEAWNSDAASVSVDHMHYTRAHMYTKPRLWYLRVKVMEAQDLVPVDKKLEFFVTATLGGVKLRTQVSASKMRNPKWSEELIFVAAEPSQEKLILTVEQPLTVEEKDTAVALPKNQEPTVVLGFLEMPLKKIDKVLLPPPASEKWVNLERHVKAGEEKNMQTKFASKVRMIVYLDGLYHVFDEPAHLSSDLTSSSPKLKPGAIGVLEVGILKAEGLAPMKKRNGIEITDAFCVAKYGGRWHKTRTIADNLAPKWNEQYQWEVCEVSTVLTIGVFDNRELAAEGEPDNDGVIGKVRISPSMLETDRIYAYAHPLVRVGRKGVKKMGELHLVIRFSCPDMYKLLMHYTGNLLSKPSYASPMSVYQINSLRPQAVWLLCSWFARSDPPLSDVIVRQMLDAKTPGWSVRRAKANFARVCEGLSWFIALWTWLDDIRQWNNPGKSIVTLVLFGMLTFWPLPILVYPFLFLGVKGLWNYRKRSENPPSLDAKLSLIEEVTADDFDEELDTFPSSAPYEVIRARYDRLRSIGQMISASLGDLANQLERFHSLLSWRDPRATLWVVLFCFLAVILCYLIPSRLFFFLAGCFLMRGPRFRITLPPVPQSIFRRLAGKEISMIYN</sequence>
<evidence type="ECO:0000256" key="4">
    <source>
        <dbReference type="ARBA" id="ARBA00022737"/>
    </source>
</evidence>
<evidence type="ECO:0000256" key="7">
    <source>
        <dbReference type="ARBA" id="ARBA00023136"/>
    </source>
</evidence>
<comment type="subcellular location">
    <subcellularLocation>
        <location evidence="1">Membrane</location>
        <topology evidence="1">Multi-pass membrane protein</topology>
    </subcellularLocation>
</comment>
<evidence type="ECO:0000313" key="10">
    <source>
        <dbReference type="EMBL" id="KAJ4838804.1"/>
    </source>
</evidence>
<evidence type="ECO:0000313" key="11">
    <source>
        <dbReference type="Proteomes" id="UP001141552"/>
    </source>
</evidence>
<evidence type="ECO:0000256" key="5">
    <source>
        <dbReference type="ARBA" id="ARBA00022837"/>
    </source>
</evidence>
<reference evidence="10" key="1">
    <citation type="submission" date="2022-02" db="EMBL/GenBank/DDBJ databases">
        <authorList>
            <person name="Henning P.M."/>
            <person name="McCubbin A.G."/>
            <person name="Shore J.S."/>
        </authorList>
    </citation>
    <scope>NUCLEOTIDE SEQUENCE</scope>
    <source>
        <strain evidence="10">F60SS</strain>
        <tissue evidence="10">Leaves</tissue>
    </source>
</reference>
<dbReference type="Proteomes" id="UP001141552">
    <property type="component" value="Unassembled WGS sequence"/>
</dbReference>
<feature type="domain" description="C2" evidence="9">
    <location>
        <begin position="164"/>
        <end position="301"/>
    </location>
</feature>
<dbReference type="InterPro" id="IPR047259">
    <property type="entry name" value="QUIRKY-like"/>
</dbReference>
<reference evidence="10" key="2">
    <citation type="journal article" date="2023" name="Plants (Basel)">
        <title>Annotation of the Turnera subulata (Passifloraceae) Draft Genome Reveals the S-Locus Evolved after the Divergence of Turneroideae from Passifloroideae in a Stepwise Manner.</title>
        <authorList>
            <person name="Henning P.M."/>
            <person name="Roalson E.H."/>
            <person name="Mir W."/>
            <person name="McCubbin A.G."/>
            <person name="Shore J.S."/>
        </authorList>
    </citation>
    <scope>NUCLEOTIDE SEQUENCE</scope>
    <source>
        <strain evidence="10">F60SS</strain>
    </source>
</reference>
<keyword evidence="6 8" id="KW-1133">Transmembrane helix</keyword>
<gene>
    <name evidence="10" type="ORF">Tsubulata_021622</name>
</gene>
<dbReference type="InterPro" id="IPR000008">
    <property type="entry name" value="C2_dom"/>
</dbReference>
<keyword evidence="5" id="KW-0106">Calcium</keyword>
<feature type="domain" description="C2" evidence="9">
    <location>
        <begin position="342"/>
        <end position="466"/>
    </location>
</feature>
<evidence type="ECO:0000259" key="9">
    <source>
        <dbReference type="PROSITE" id="PS50004"/>
    </source>
</evidence>
<dbReference type="GO" id="GO:0016020">
    <property type="term" value="C:membrane"/>
    <property type="evidence" value="ECO:0007669"/>
    <property type="project" value="UniProtKB-SubCell"/>
</dbReference>
<comment type="similarity">
    <text evidence="2">Belongs to the MCTP family.</text>
</comment>
<name>A0A9Q0FVS2_9ROSI</name>
<feature type="transmembrane region" description="Helical" evidence="8">
    <location>
        <begin position="595"/>
        <end position="618"/>
    </location>
</feature>
<dbReference type="OrthoDB" id="67700at2759"/>
<dbReference type="Pfam" id="PF08372">
    <property type="entry name" value="PRT_C"/>
    <property type="match status" value="1"/>
</dbReference>
<evidence type="ECO:0000256" key="1">
    <source>
        <dbReference type="ARBA" id="ARBA00004141"/>
    </source>
</evidence>
<comment type="caution">
    <text evidence="10">The sequence shown here is derived from an EMBL/GenBank/DDBJ whole genome shotgun (WGS) entry which is preliminary data.</text>
</comment>
<dbReference type="Pfam" id="PF00168">
    <property type="entry name" value="C2"/>
    <property type="match status" value="2"/>
</dbReference>
<keyword evidence="3 8" id="KW-0812">Transmembrane</keyword>
<dbReference type="InterPro" id="IPR035892">
    <property type="entry name" value="C2_domain_sf"/>
</dbReference>
<dbReference type="InterPro" id="IPR013583">
    <property type="entry name" value="MCTP_C"/>
</dbReference>
<keyword evidence="7 8" id="KW-0472">Membrane</keyword>
<organism evidence="10 11">
    <name type="scientific">Turnera subulata</name>
    <dbReference type="NCBI Taxonomy" id="218843"/>
    <lineage>
        <taxon>Eukaryota</taxon>
        <taxon>Viridiplantae</taxon>
        <taxon>Streptophyta</taxon>
        <taxon>Embryophyta</taxon>
        <taxon>Tracheophyta</taxon>
        <taxon>Spermatophyta</taxon>
        <taxon>Magnoliopsida</taxon>
        <taxon>eudicotyledons</taxon>
        <taxon>Gunneridae</taxon>
        <taxon>Pentapetalae</taxon>
        <taxon>rosids</taxon>
        <taxon>fabids</taxon>
        <taxon>Malpighiales</taxon>
        <taxon>Passifloraceae</taxon>
        <taxon>Turnera</taxon>
    </lineage>
</organism>
<protein>
    <recommendedName>
        <fullName evidence="9">C2 domain-containing protein</fullName>
    </recommendedName>
</protein>
<keyword evidence="4" id="KW-0677">Repeat</keyword>
<dbReference type="PANTHER" id="PTHR31425">
    <property type="entry name" value="PHOSPHORIBOSYLANTHRANILATE TRANSFERASE ISOFORM 1"/>
    <property type="match status" value="1"/>
</dbReference>
<dbReference type="Gene3D" id="2.60.40.150">
    <property type="entry name" value="C2 domain"/>
    <property type="match status" value="2"/>
</dbReference>
<proteinExistence type="inferred from homology"/>
<evidence type="ECO:0000256" key="2">
    <source>
        <dbReference type="ARBA" id="ARBA00007923"/>
    </source>
</evidence>
<feature type="transmembrane region" description="Helical" evidence="8">
    <location>
        <begin position="710"/>
        <end position="739"/>
    </location>
</feature>
<dbReference type="PROSITE" id="PS50004">
    <property type="entry name" value="C2"/>
    <property type="match status" value="2"/>
</dbReference>
<evidence type="ECO:0000256" key="6">
    <source>
        <dbReference type="ARBA" id="ARBA00022989"/>
    </source>
</evidence>
<evidence type="ECO:0000256" key="8">
    <source>
        <dbReference type="SAM" id="Phobius"/>
    </source>
</evidence>
<dbReference type="SMART" id="SM00239">
    <property type="entry name" value="C2"/>
    <property type="match status" value="2"/>
</dbReference>
<accession>A0A9Q0FVS2</accession>
<dbReference type="AlphaFoldDB" id="A0A9Q0FVS2"/>
<evidence type="ECO:0000256" key="3">
    <source>
        <dbReference type="ARBA" id="ARBA00022692"/>
    </source>
</evidence>
<keyword evidence="11" id="KW-1185">Reference proteome</keyword>
<dbReference type="InterPro" id="IPR047255">
    <property type="entry name" value="C2D_MCTP_PRT_plant"/>
</dbReference>
<dbReference type="EMBL" id="JAKUCV010003472">
    <property type="protein sequence ID" value="KAJ4838804.1"/>
    <property type="molecule type" value="Genomic_DNA"/>
</dbReference>
<dbReference type="SUPFAM" id="SSF49562">
    <property type="entry name" value="C2 domain (Calcium/lipid-binding domain, CaLB)"/>
    <property type="match status" value="2"/>
</dbReference>